<dbReference type="Proteomes" id="UP001500707">
    <property type="component" value="Unassembled WGS sequence"/>
</dbReference>
<name>A0ABP6XV27_9ACTN</name>
<gene>
    <name evidence="1" type="ORF">GCM10022295_60480</name>
</gene>
<dbReference type="EMBL" id="BAABCE010000012">
    <property type="protein sequence ID" value="GAA3570528.1"/>
    <property type="molecule type" value="Genomic_DNA"/>
</dbReference>
<proteinExistence type="predicted"/>
<evidence type="ECO:0000313" key="2">
    <source>
        <dbReference type="Proteomes" id="UP001500707"/>
    </source>
</evidence>
<sequence length="68" mass="7380">MDNPSGVDAGMTATPVTRRHSEHLYAPCLTCGNAGQKQGALPFPHRTHKIRHTLWTTGPLTWITSGLS</sequence>
<keyword evidence="2" id="KW-1185">Reference proteome</keyword>
<organism evidence="1 2">
    <name type="scientific">Streptomyces osmaniensis</name>
    <dbReference type="NCBI Taxonomy" id="593134"/>
    <lineage>
        <taxon>Bacteria</taxon>
        <taxon>Bacillati</taxon>
        <taxon>Actinomycetota</taxon>
        <taxon>Actinomycetes</taxon>
        <taxon>Kitasatosporales</taxon>
        <taxon>Streptomycetaceae</taxon>
        <taxon>Streptomyces</taxon>
    </lineage>
</organism>
<evidence type="ECO:0000313" key="1">
    <source>
        <dbReference type="EMBL" id="GAA3570528.1"/>
    </source>
</evidence>
<accession>A0ABP6XV27</accession>
<protein>
    <submittedName>
        <fullName evidence="1">Uncharacterized protein</fullName>
    </submittedName>
</protein>
<reference evidence="2" key="1">
    <citation type="journal article" date="2019" name="Int. J. Syst. Evol. Microbiol.">
        <title>The Global Catalogue of Microorganisms (GCM) 10K type strain sequencing project: providing services to taxonomists for standard genome sequencing and annotation.</title>
        <authorList>
            <consortium name="The Broad Institute Genomics Platform"/>
            <consortium name="The Broad Institute Genome Sequencing Center for Infectious Disease"/>
            <person name="Wu L."/>
            <person name="Ma J."/>
        </authorList>
    </citation>
    <scope>NUCLEOTIDE SEQUENCE [LARGE SCALE GENOMIC DNA]</scope>
    <source>
        <strain evidence="2">JCM 17656</strain>
    </source>
</reference>
<comment type="caution">
    <text evidence="1">The sequence shown here is derived from an EMBL/GenBank/DDBJ whole genome shotgun (WGS) entry which is preliminary data.</text>
</comment>